<evidence type="ECO:0000313" key="2">
    <source>
        <dbReference type="Proteomes" id="UP000766904"/>
    </source>
</evidence>
<proteinExistence type="predicted"/>
<gene>
    <name evidence="1" type="ORF">CV102_25115</name>
</gene>
<organism evidence="1 2">
    <name type="scientific">Natronococcus pandeyae</name>
    <dbReference type="NCBI Taxonomy" id="2055836"/>
    <lineage>
        <taxon>Archaea</taxon>
        <taxon>Methanobacteriati</taxon>
        <taxon>Methanobacteriota</taxon>
        <taxon>Stenosarchaea group</taxon>
        <taxon>Halobacteria</taxon>
        <taxon>Halobacteriales</taxon>
        <taxon>Natrialbaceae</taxon>
        <taxon>Natronococcus</taxon>
    </lineage>
</organism>
<accession>A0A8J8Q047</accession>
<dbReference type="AlphaFoldDB" id="A0A8J8Q047"/>
<comment type="caution">
    <text evidence="1">The sequence shown here is derived from an EMBL/GenBank/DDBJ whole genome shotgun (WGS) entry which is preliminary data.</text>
</comment>
<sequence length="70" mass="7574">MNGLIIGRVRGDISQRSTIVSGASLEAGHHLLQHPYRPVDEAAVRSLRGTVLIDSDLSWFVGGILCFSRA</sequence>
<protein>
    <submittedName>
        <fullName evidence="1">Uncharacterized protein</fullName>
    </submittedName>
</protein>
<dbReference type="EMBL" id="PHNJ01000026">
    <property type="protein sequence ID" value="TYL35958.1"/>
    <property type="molecule type" value="Genomic_DNA"/>
</dbReference>
<evidence type="ECO:0000313" key="1">
    <source>
        <dbReference type="EMBL" id="TYL35958.1"/>
    </source>
</evidence>
<keyword evidence="2" id="KW-1185">Reference proteome</keyword>
<name>A0A8J8Q047_9EURY</name>
<reference evidence="1" key="1">
    <citation type="submission" date="2017-11" db="EMBL/GenBank/DDBJ databases">
        <authorList>
            <person name="Kajale S.C."/>
            <person name="Sharma A."/>
        </authorList>
    </citation>
    <scope>NUCLEOTIDE SEQUENCE</scope>
    <source>
        <strain evidence="1">LS1_42</strain>
    </source>
</reference>
<dbReference type="Proteomes" id="UP000766904">
    <property type="component" value="Unassembled WGS sequence"/>
</dbReference>